<keyword evidence="5" id="KW-0804">Transcription</keyword>
<keyword evidence="8" id="KW-0472">Membrane</keyword>
<keyword evidence="4" id="KW-0238">DNA-binding</keyword>
<dbReference type="PANTHER" id="PTHR36206">
    <property type="entry name" value="ASPERCRYPTIN BIOSYNTHESIS CLUSTER-SPECIFIC TRANSCRIPTION REGULATOR ATNN-RELATED"/>
    <property type="match status" value="1"/>
</dbReference>
<accession>A0A2V5HZ32</accession>
<evidence type="ECO:0000256" key="2">
    <source>
        <dbReference type="ARBA" id="ARBA00022833"/>
    </source>
</evidence>
<gene>
    <name evidence="10" type="ORF">BP00DRAFT_227503</name>
</gene>
<name>A0A2V5HZ32_9EURO</name>
<keyword evidence="3" id="KW-0805">Transcription regulation</keyword>
<dbReference type="Pfam" id="PF00172">
    <property type="entry name" value="Zn_clus"/>
    <property type="match status" value="1"/>
</dbReference>
<evidence type="ECO:0000259" key="9">
    <source>
        <dbReference type="PROSITE" id="PS50048"/>
    </source>
</evidence>
<evidence type="ECO:0000256" key="4">
    <source>
        <dbReference type="ARBA" id="ARBA00023125"/>
    </source>
</evidence>
<keyword evidence="6" id="KW-0539">Nucleus</keyword>
<evidence type="ECO:0000256" key="8">
    <source>
        <dbReference type="SAM" id="Phobius"/>
    </source>
</evidence>
<sequence length="420" mass="47637">MAEQKRQRQRQFRHRSRNGCRTCRARHVKCDETPGACNQCTSTGRHCEYDVSRLPRSSGAIARAIWPQSVVQIAPIARPDTSTDEQRCFSIFFHQTAPRMADWFNVEVWQRIVLQISLAEPAAYHAAVALSALHEDVEMRGFCRAGQHGMHDSHHRFAFTQYGKAMVMLRRRLASNDPHVRMVALICCITFICVELLHGSYKSASVHLRRGVQLVEQRDGYWRHHPRQDSHPTAQLRYGSATEAALIQAFMVLDVQIAQYKQPDPLTLEQSTDKYAYPSETRSHGSLMHEQSTDQDTSLTSFKSPGSNAFESLLEARQRINIIMSKVSHFRGSCEALFHDNTSEQAVMQRVTAQQAIMLAQLSEFAASFEELVARRGSGSLSEEESRNIALLRLQHLSLVNLVDRNLDALKVSPDHDLSK</sequence>
<evidence type="ECO:0000256" key="3">
    <source>
        <dbReference type="ARBA" id="ARBA00023015"/>
    </source>
</evidence>
<keyword evidence="1" id="KW-0479">Metal-binding</keyword>
<evidence type="ECO:0000256" key="7">
    <source>
        <dbReference type="SAM" id="MobiDB-lite"/>
    </source>
</evidence>
<feature type="region of interest" description="Disordered" evidence="7">
    <location>
        <begin position="278"/>
        <end position="301"/>
    </location>
</feature>
<dbReference type="Pfam" id="PF11951">
    <property type="entry name" value="Fungal_trans_2"/>
    <property type="match status" value="1"/>
</dbReference>
<evidence type="ECO:0000256" key="5">
    <source>
        <dbReference type="ARBA" id="ARBA00023163"/>
    </source>
</evidence>
<dbReference type="SUPFAM" id="SSF57701">
    <property type="entry name" value="Zn2/Cys6 DNA-binding domain"/>
    <property type="match status" value="1"/>
</dbReference>
<evidence type="ECO:0000256" key="6">
    <source>
        <dbReference type="ARBA" id="ARBA00023242"/>
    </source>
</evidence>
<keyword evidence="8" id="KW-0812">Transmembrane</keyword>
<dbReference type="Proteomes" id="UP000248817">
    <property type="component" value="Unassembled WGS sequence"/>
</dbReference>
<dbReference type="InterPro" id="IPR036864">
    <property type="entry name" value="Zn2-C6_fun-type_DNA-bd_sf"/>
</dbReference>
<dbReference type="GO" id="GO:0000981">
    <property type="term" value="F:DNA-binding transcription factor activity, RNA polymerase II-specific"/>
    <property type="evidence" value="ECO:0007669"/>
    <property type="project" value="InterPro"/>
</dbReference>
<feature type="domain" description="Zn(2)-C6 fungal-type" evidence="9">
    <location>
        <begin position="19"/>
        <end position="49"/>
    </location>
</feature>
<keyword evidence="2" id="KW-0862">Zinc</keyword>
<feature type="transmembrane region" description="Helical" evidence="8">
    <location>
        <begin position="180"/>
        <end position="201"/>
    </location>
</feature>
<dbReference type="Gene3D" id="4.10.240.10">
    <property type="entry name" value="Zn(2)-C6 fungal-type DNA-binding domain"/>
    <property type="match status" value="1"/>
</dbReference>
<dbReference type="InterPro" id="IPR052360">
    <property type="entry name" value="Transcr_Regulatory_Proteins"/>
</dbReference>
<evidence type="ECO:0000256" key="1">
    <source>
        <dbReference type="ARBA" id="ARBA00022723"/>
    </source>
</evidence>
<dbReference type="InterPro" id="IPR001138">
    <property type="entry name" value="Zn2Cys6_DnaBD"/>
</dbReference>
<dbReference type="EMBL" id="KZ825527">
    <property type="protein sequence ID" value="PYI29739.1"/>
    <property type="molecule type" value="Genomic_DNA"/>
</dbReference>
<dbReference type="PANTHER" id="PTHR36206:SF16">
    <property type="entry name" value="TRANSCRIPTION FACTOR DOMAIN-CONTAINING PROTEIN-RELATED"/>
    <property type="match status" value="1"/>
</dbReference>
<protein>
    <recommendedName>
        <fullName evidence="9">Zn(2)-C6 fungal-type domain-containing protein</fullName>
    </recommendedName>
</protein>
<dbReference type="SMART" id="SM00066">
    <property type="entry name" value="GAL4"/>
    <property type="match status" value="1"/>
</dbReference>
<dbReference type="AlphaFoldDB" id="A0A2V5HZ32"/>
<evidence type="ECO:0000313" key="10">
    <source>
        <dbReference type="EMBL" id="PYI29739.1"/>
    </source>
</evidence>
<evidence type="ECO:0000313" key="11">
    <source>
        <dbReference type="Proteomes" id="UP000248817"/>
    </source>
</evidence>
<reference evidence="10 11" key="1">
    <citation type="submission" date="2018-02" db="EMBL/GenBank/DDBJ databases">
        <title>The genomes of Aspergillus section Nigri reveals drivers in fungal speciation.</title>
        <authorList>
            <consortium name="DOE Joint Genome Institute"/>
            <person name="Vesth T.C."/>
            <person name="Nybo J."/>
            <person name="Theobald S."/>
            <person name="Brandl J."/>
            <person name="Frisvad J.C."/>
            <person name="Nielsen K.F."/>
            <person name="Lyhne E.K."/>
            <person name="Kogle M.E."/>
            <person name="Kuo A."/>
            <person name="Riley R."/>
            <person name="Clum A."/>
            <person name="Nolan M."/>
            <person name="Lipzen A."/>
            <person name="Salamov A."/>
            <person name="Henrissat B."/>
            <person name="Wiebenga A."/>
            <person name="De vries R.P."/>
            <person name="Grigoriev I.V."/>
            <person name="Mortensen U.H."/>
            <person name="Andersen M.R."/>
            <person name="Baker S.E."/>
        </authorList>
    </citation>
    <scope>NUCLEOTIDE SEQUENCE [LARGE SCALE GENOMIC DNA]</scope>
    <source>
        <strain evidence="10 11">CBS 114.80</strain>
    </source>
</reference>
<dbReference type="InterPro" id="IPR021858">
    <property type="entry name" value="Fun_TF"/>
</dbReference>
<keyword evidence="8" id="KW-1133">Transmembrane helix</keyword>
<dbReference type="GO" id="GO:0008270">
    <property type="term" value="F:zinc ion binding"/>
    <property type="evidence" value="ECO:0007669"/>
    <property type="project" value="InterPro"/>
</dbReference>
<dbReference type="GO" id="GO:0003677">
    <property type="term" value="F:DNA binding"/>
    <property type="evidence" value="ECO:0007669"/>
    <property type="project" value="UniProtKB-KW"/>
</dbReference>
<dbReference type="CDD" id="cd00067">
    <property type="entry name" value="GAL4"/>
    <property type="match status" value="1"/>
</dbReference>
<dbReference type="PROSITE" id="PS00463">
    <property type="entry name" value="ZN2_CY6_FUNGAL_1"/>
    <property type="match status" value="1"/>
</dbReference>
<dbReference type="PROSITE" id="PS50048">
    <property type="entry name" value="ZN2_CY6_FUNGAL_2"/>
    <property type="match status" value="1"/>
</dbReference>
<organism evidence="10 11">
    <name type="scientific">Aspergillus indologenus CBS 114.80</name>
    <dbReference type="NCBI Taxonomy" id="1450541"/>
    <lineage>
        <taxon>Eukaryota</taxon>
        <taxon>Fungi</taxon>
        <taxon>Dikarya</taxon>
        <taxon>Ascomycota</taxon>
        <taxon>Pezizomycotina</taxon>
        <taxon>Eurotiomycetes</taxon>
        <taxon>Eurotiomycetidae</taxon>
        <taxon>Eurotiales</taxon>
        <taxon>Aspergillaceae</taxon>
        <taxon>Aspergillus</taxon>
        <taxon>Aspergillus subgen. Circumdati</taxon>
    </lineage>
</organism>
<proteinExistence type="predicted"/>
<dbReference type="GO" id="GO:0009893">
    <property type="term" value="P:positive regulation of metabolic process"/>
    <property type="evidence" value="ECO:0007669"/>
    <property type="project" value="UniProtKB-ARBA"/>
</dbReference>
<keyword evidence="11" id="KW-1185">Reference proteome</keyword>